<keyword evidence="16" id="KW-1185">Reference proteome</keyword>
<evidence type="ECO:0000256" key="1">
    <source>
        <dbReference type="ARBA" id="ARBA00004123"/>
    </source>
</evidence>
<keyword evidence="6 13" id="KW-0223">Dioxygenase</keyword>
<feature type="compositionally biased region" description="Basic residues" evidence="14">
    <location>
        <begin position="1"/>
        <end position="12"/>
    </location>
</feature>
<comment type="similarity">
    <text evidence="2">Belongs to the ROX family. NO66 subfamily.</text>
</comment>
<feature type="compositionally biased region" description="Basic and acidic residues" evidence="14">
    <location>
        <begin position="157"/>
        <end position="166"/>
    </location>
</feature>
<keyword evidence="5" id="KW-0156">Chromatin regulator</keyword>
<dbReference type="GO" id="GO:0005730">
    <property type="term" value="C:nucleolus"/>
    <property type="evidence" value="ECO:0007669"/>
    <property type="project" value="TreeGrafter"/>
</dbReference>
<proteinExistence type="inferred from homology"/>
<dbReference type="Gene3D" id="1.10.10.1500">
    <property type="entry name" value="JmjC domain-containing ribosomal oxygenase (ROX), dimer domain"/>
    <property type="match status" value="1"/>
</dbReference>
<organism evidence="16 17">
    <name type="scientific">Parascaris univalens</name>
    <name type="common">Nematode worm</name>
    <dbReference type="NCBI Taxonomy" id="6257"/>
    <lineage>
        <taxon>Eukaryota</taxon>
        <taxon>Metazoa</taxon>
        <taxon>Ecdysozoa</taxon>
        <taxon>Nematoda</taxon>
        <taxon>Chromadorea</taxon>
        <taxon>Rhabditida</taxon>
        <taxon>Spirurina</taxon>
        <taxon>Ascaridomorpha</taxon>
        <taxon>Ascaridoidea</taxon>
        <taxon>Ascarididae</taxon>
        <taxon>Parascaris</taxon>
    </lineage>
</organism>
<evidence type="ECO:0000313" key="17">
    <source>
        <dbReference type="WBParaSite" id="PgR114_g001_t01"/>
    </source>
</evidence>
<dbReference type="InterPro" id="IPR049043">
    <property type="entry name" value="WHD_RIOX1"/>
</dbReference>
<comment type="subcellular location">
    <subcellularLocation>
        <location evidence="1 13">Nucleus</location>
    </subcellularLocation>
</comment>
<dbReference type="Gene3D" id="3.90.930.40">
    <property type="match status" value="1"/>
</dbReference>
<evidence type="ECO:0000256" key="9">
    <source>
        <dbReference type="ARBA" id="ARBA00023015"/>
    </source>
</evidence>
<dbReference type="GO" id="GO:0140680">
    <property type="term" value="F:histone H3K36me/H3K36me2 demethylase activity"/>
    <property type="evidence" value="ECO:0007669"/>
    <property type="project" value="UniProtKB-EC"/>
</dbReference>
<reference evidence="17" key="1">
    <citation type="submission" date="2022-11" db="UniProtKB">
        <authorList>
            <consortium name="WormBaseParasite"/>
        </authorList>
    </citation>
    <scope>IDENTIFICATION</scope>
</reference>
<evidence type="ECO:0000313" key="16">
    <source>
        <dbReference type="Proteomes" id="UP000887569"/>
    </source>
</evidence>
<keyword evidence="3" id="KW-0678">Repressor</keyword>
<dbReference type="GO" id="GO:0032453">
    <property type="term" value="F:histone H3K4 demethylase activity"/>
    <property type="evidence" value="ECO:0007669"/>
    <property type="project" value="TreeGrafter"/>
</dbReference>
<feature type="compositionally biased region" description="Basic residues" evidence="14">
    <location>
        <begin position="139"/>
        <end position="148"/>
    </location>
</feature>
<evidence type="ECO:0000256" key="8">
    <source>
        <dbReference type="ARBA" id="ARBA00023004"/>
    </source>
</evidence>
<dbReference type="InterPro" id="IPR039994">
    <property type="entry name" value="NO66-like"/>
</dbReference>
<keyword evidence="9 13" id="KW-0805">Transcription regulation</keyword>
<comment type="function">
    <text evidence="13">Oxygenase that can act as both a histone lysine demethylase and a ribosomal histidine hydroxylase.</text>
</comment>
<comment type="catalytic activity">
    <reaction evidence="12 13">
        <text>N(6),N(6)-dimethyl-L-lysyl(36)-[histone H3] + 2 2-oxoglutarate + 2 O2 = L-lysyl(36)-[histone H3] + 2 formaldehyde + 2 succinate + 2 CO2</text>
        <dbReference type="Rhea" id="RHEA:42032"/>
        <dbReference type="Rhea" id="RHEA-COMP:9785"/>
        <dbReference type="Rhea" id="RHEA-COMP:9787"/>
        <dbReference type="ChEBI" id="CHEBI:15379"/>
        <dbReference type="ChEBI" id="CHEBI:16526"/>
        <dbReference type="ChEBI" id="CHEBI:16810"/>
        <dbReference type="ChEBI" id="CHEBI:16842"/>
        <dbReference type="ChEBI" id="CHEBI:29969"/>
        <dbReference type="ChEBI" id="CHEBI:30031"/>
        <dbReference type="ChEBI" id="CHEBI:61976"/>
        <dbReference type="EC" id="1.14.11.27"/>
    </reaction>
</comment>
<dbReference type="FunFam" id="3.90.930.40:FF:000001">
    <property type="entry name" value="ribosomal oxygenase 1 isoform X1"/>
    <property type="match status" value="1"/>
</dbReference>
<keyword evidence="4 13" id="KW-0479">Metal-binding</keyword>
<feature type="domain" description="JmjC" evidence="15">
    <location>
        <begin position="411"/>
        <end position="552"/>
    </location>
</feature>
<dbReference type="SUPFAM" id="SSF51197">
    <property type="entry name" value="Clavaminate synthase-like"/>
    <property type="match status" value="1"/>
</dbReference>
<sequence>MGKYSKNKKLHKASSGEGTKLSDQNSEEINTSTENLLQSNGQEKSAFEVLKLNRKVEKSNTNSTPTKRSRPLASEMRKKRRRNDGIGVRHVSVRSNSEIRQEQLIKANESGKDDRTDSNTASPTEEIAGSTKKTEKGTTKKLKRKINKRNVVSDTSGPDRKLPRSDNDEEDNIFTELITADKGNDIEKNEGRVVHKKKVVGGKIVEYDERESSVVDDGDALIIESTGEDLIETFDDSDGENGENDMSSDEIEDDESYTESMRKQKILMKKERKDFKPGDYCVIIKENATKDDRNIIDFNELPFSKMADSVENAKNAWQWIISPMKLDEFFSDIFEKKALVVRRGNPKYYGNLYSTKKFVEILQSHYIEYGTNINVAVYKDGERFTPNGIGKVYPEEIRAQLNAGYSVQFVNPQTFCDSVWHLCDTAQELFGSFVGANTYLTPADTAGFAPHWDEIDAFLLQLEGRKHWKVFAPIDDDDSLPRISSGNFSDEDMSGRTPIFDEWIEHGDLLYIPRGFIHQGYTEASTHSLHLTVSVCRCTAFVDLLERFVPLVVGSLAEKNLSMRSSLPIGYLDMVGVLPLNYQLGNRASDKVFNVLDKQLAALRKDALDAYESAIDMMAREYLKTALPPLLTAEERQLSAIGGMGFDVLCKKRKKFGLNTEIRFIRRHAQRLIFETEEHCFVVHRMANSRIYEGRPEVTFDLDIELSEGFASLLEAYPEWCAVSKLKCNSERDRIKLAKILYGNGLILAKF</sequence>
<dbReference type="PANTHER" id="PTHR13096:SF8">
    <property type="entry name" value="RIBOSOMAL OXYGENASE 1"/>
    <property type="match status" value="1"/>
</dbReference>
<evidence type="ECO:0000256" key="7">
    <source>
        <dbReference type="ARBA" id="ARBA00023002"/>
    </source>
</evidence>
<dbReference type="Pfam" id="PF08007">
    <property type="entry name" value="JmjC_2"/>
    <property type="match status" value="1"/>
</dbReference>
<dbReference type="PANTHER" id="PTHR13096">
    <property type="entry name" value="MINA53 MYC INDUCED NUCLEAR ANTIGEN"/>
    <property type="match status" value="1"/>
</dbReference>
<evidence type="ECO:0000256" key="5">
    <source>
        <dbReference type="ARBA" id="ARBA00022853"/>
    </source>
</evidence>
<evidence type="ECO:0000256" key="10">
    <source>
        <dbReference type="ARBA" id="ARBA00023163"/>
    </source>
</evidence>
<dbReference type="Proteomes" id="UP000887569">
    <property type="component" value="Unplaced"/>
</dbReference>
<keyword evidence="11 13" id="KW-0539">Nucleus</keyword>
<dbReference type="WBParaSite" id="PgR114_g001_t01">
    <property type="protein sequence ID" value="PgR114_g001_t01"/>
    <property type="gene ID" value="PgR114_g001"/>
</dbReference>
<evidence type="ECO:0000256" key="12">
    <source>
        <dbReference type="ARBA" id="ARBA00047915"/>
    </source>
</evidence>
<evidence type="ECO:0000256" key="3">
    <source>
        <dbReference type="ARBA" id="ARBA00022491"/>
    </source>
</evidence>
<evidence type="ECO:0000256" key="13">
    <source>
        <dbReference type="RuleBase" id="RU366061"/>
    </source>
</evidence>
<accession>A0A915CC75</accession>
<protein>
    <recommendedName>
        <fullName evidence="13">Bifunctional lysine-specific demethylase and histidyl-hydroxylase</fullName>
        <ecNumber evidence="13">1.14.11.27</ecNumber>
    </recommendedName>
</protein>
<name>A0A915CC75_PARUN</name>
<evidence type="ECO:0000256" key="14">
    <source>
        <dbReference type="SAM" id="MobiDB-lite"/>
    </source>
</evidence>
<keyword evidence="8 13" id="KW-0408">Iron</keyword>
<feature type="compositionally biased region" description="Acidic residues" evidence="14">
    <location>
        <begin position="232"/>
        <end position="257"/>
    </location>
</feature>
<dbReference type="AlphaFoldDB" id="A0A915CC75"/>
<evidence type="ECO:0000256" key="6">
    <source>
        <dbReference type="ARBA" id="ARBA00022964"/>
    </source>
</evidence>
<evidence type="ECO:0000256" key="11">
    <source>
        <dbReference type="ARBA" id="ARBA00023242"/>
    </source>
</evidence>
<feature type="region of interest" description="Disordered" evidence="14">
    <location>
        <begin position="1"/>
        <end position="170"/>
    </location>
</feature>
<dbReference type="Gene3D" id="2.60.120.650">
    <property type="entry name" value="Cupin"/>
    <property type="match status" value="1"/>
</dbReference>
<keyword evidence="7 13" id="KW-0560">Oxidoreductase</keyword>
<dbReference type="PROSITE" id="PS51184">
    <property type="entry name" value="JMJC"/>
    <property type="match status" value="1"/>
</dbReference>
<comment type="cofactor">
    <cofactor evidence="13">
        <name>Fe(2+)</name>
        <dbReference type="ChEBI" id="CHEBI:29033"/>
    </cofactor>
    <text evidence="13">Binds 1 Fe(2+) ion per subunit.</text>
</comment>
<evidence type="ECO:0000256" key="2">
    <source>
        <dbReference type="ARBA" id="ARBA00010309"/>
    </source>
</evidence>
<keyword evidence="10 13" id="KW-0804">Transcription</keyword>
<dbReference type="Pfam" id="PF21233">
    <property type="entry name" value="WHD_RIOX1"/>
    <property type="match status" value="1"/>
</dbReference>
<dbReference type="InterPro" id="IPR003347">
    <property type="entry name" value="JmjC_dom"/>
</dbReference>
<dbReference type="GO" id="GO:0005506">
    <property type="term" value="F:iron ion binding"/>
    <property type="evidence" value="ECO:0007669"/>
    <property type="project" value="UniProtKB-UniRule"/>
</dbReference>
<feature type="compositionally biased region" description="Polar residues" evidence="14">
    <location>
        <begin position="21"/>
        <end position="43"/>
    </location>
</feature>
<feature type="region of interest" description="Disordered" evidence="14">
    <location>
        <begin position="232"/>
        <end position="258"/>
    </location>
</feature>
<dbReference type="EC" id="1.14.11.27" evidence="13"/>
<feature type="compositionally biased region" description="Basic and acidic residues" evidence="14">
    <location>
        <begin position="97"/>
        <end position="117"/>
    </location>
</feature>
<evidence type="ECO:0000259" key="15">
    <source>
        <dbReference type="PROSITE" id="PS51184"/>
    </source>
</evidence>
<evidence type="ECO:0000256" key="4">
    <source>
        <dbReference type="ARBA" id="ARBA00022723"/>
    </source>
</evidence>